<dbReference type="EMBL" id="CAADFO010000069">
    <property type="protein sequence ID" value="VFK30690.1"/>
    <property type="molecule type" value="Genomic_DNA"/>
</dbReference>
<dbReference type="EMBL" id="CAADFQ010000066">
    <property type="protein sequence ID" value="VFK34255.1"/>
    <property type="molecule type" value="Genomic_DNA"/>
</dbReference>
<feature type="region of interest" description="Disordered" evidence="1">
    <location>
        <begin position="91"/>
        <end position="131"/>
    </location>
</feature>
<proteinExistence type="predicted"/>
<evidence type="ECO:0000313" key="2">
    <source>
        <dbReference type="EMBL" id="VFK30690.1"/>
    </source>
</evidence>
<protein>
    <submittedName>
        <fullName evidence="2">Uncharacterized protein</fullName>
    </submittedName>
</protein>
<evidence type="ECO:0000313" key="3">
    <source>
        <dbReference type="EMBL" id="VFK34255.1"/>
    </source>
</evidence>
<sequence>MKNAPSGGGREGRNSIYASQGGLHESSQPYRENNMPHTIEATIDESGHIRLTEPANIKGVHRTLVTVLDEPPGDGLGMALPSGHGLPINWEGSKKKKAKPRLPTFSEHLLSMPRDDGDFERPDLDLRELEP</sequence>
<feature type="compositionally biased region" description="Basic and acidic residues" evidence="1">
    <location>
        <begin position="113"/>
        <end position="131"/>
    </location>
</feature>
<evidence type="ECO:0000256" key="1">
    <source>
        <dbReference type="SAM" id="MobiDB-lite"/>
    </source>
</evidence>
<evidence type="ECO:0000313" key="4">
    <source>
        <dbReference type="EMBL" id="VFK76615.1"/>
    </source>
</evidence>
<name>A0A450XMW8_9GAMM</name>
<reference evidence="2" key="1">
    <citation type="submission" date="2019-02" db="EMBL/GenBank/DDBJ databases">
        <authorList>
            <person name="Gruber-Vodicka R. H."/>
            <person name="Seah K. B. B."/>
        </authorList>
    </citation>
    <scope>NUCLEOTIDE SEQUENCE</scope>
    <source>
        <strain evidence="2">BECK_BZ197</strain>
        <strain evidence="4">BECK_BZ198</strain>
        <strain evidence="3">BECK_BZ199</strain>
    </source>
</reference>
<accession>A0A450XMW8</accession>
<dbReference type="AlphaFoldDB" id="A0A450XMW8"/>
<feature type="region of interest" description="Disordered" evidence="1">
    <location>
        <begin position="1"/>
        <end position="36"/>
    </location>
</feature>
<gene>
    <name evidence="2" type="ORF">BECKMB1821G_GA0114241_106917</name>
    <name evidence="4" type="ORF">BECKMB1821H_GA0114242_106518</name>
    <name evidence="3" type="ORF">BECKMB1821I_GA0114274_106616</name>
</gene>
<dbReference type="EMBL" id="CAADGH010000065">
    <property type="protein sequence ID" value="VFK76615.1"/>
    <property type="molecule type" value="Genomic_DNA"/>
</dbReference>
<organism evidence="2">
    <name type="scientific">Candidatus Kentrum sp. MB</name>
    <dbReference type="NCBI Taxonomy" id="2138164"/>
    <lineage>
        <taxon>Bacteria</taxon>
        <taxon>Pseudomonadati</taxon>
        <taxon>Pseudomonadota</taxon>
        <taxon>Gammaproteobacteria</taxon>
        <taxon>Candidatus Kentrum</taxon>
    </lineage>
</organism>